<dbReference type="NCBIfam" id="NF001613">
    <property type="entry name" value="PRK00400.1-5"/>
    <property type="match status" value="1"/>
</dbReference>
<evidence type="ECO:0000313" key="11">
    <source>
        <dbReference type="Proteomes" id="UP000058012"/>
    </source>
</evidence>
<dbReference type="AlphaFoldDB" id="A0A117UTK0"/>
<dbReference type="UniPathway" id="UPA00031">
    <property type="reaction ID" value="UER00007"/>
</dbReference>
<dbReference type="GO" id="GO:0005524">
    <property type="term" value="F:ATP binding"/>
    <property type="evidence" value="ECO:0007669"/>
    <property type="project" value="UniProtKB-KW"/>
</dbReference>
<dbReference type="GO" id="GO:0004636">
    <property type="term" value="F:phosphoribosyl-ATP diphosphatase activity"/>
    <property type="evidence" value="ECO:0007669"/>
    <property type="project" value="UniProtKB-UniRule"/>
</dbReference>
<dbReference type="EC" id="3.6.1.31" evidence="9"/>
<keyword evidence="5 9" id="KW-0547">Nucleotide-binding</keyword>
<dbReference type="Proteomes" id="UP000058012">
    <property type="component" value="Unassembled WGS sequence"/>
</dbReference>
<evidence type="ECO:0000256" key="2">
    <source>
        <dbReference type="ARBA" id="ARBA00005204"/>
    </source>
</evidence>
<evidence type="ECO:0000256" key="3">
    <source>
        <dbReference type="ARBA" id="ARBA00009392"/>
    </source>
</evidence>
<evidence type="ECO:0000313" key="10">
    <source>
        <dbReference type="EMBL" id="KUR70599.1"/>
    </source>
</evidence>
<dbReference type="InterPro" id="IPR021130">
    <property type="entry name" value="PRib-ATP_PPHydrolase-like"/>
</dbReference>
<dbReference type="HAMAP" id="MF_01020">
    <property type="entry name" value="HisE"/>
    <property type="match status" value="1"/>
</dbReference>
<comment type="pathway">
    <text evidence="2 9">Amino-acid biosynthesis; L-histidine biosynthesis; L-histidine from 5-phospho-alpha-D-ribose 1-diphosphate: step 2/9.</text>
</comment>
<proteinExistence type="inferred from homology"/>
<organism evidence="10 11">
    <name type="scientific">Novosphingobium fuchskuhlense</name>
    <dbReference type="NCBI Taxonomy" id="1117702"/>
    <lineage>
        <taxon>Bacteria</taxon>
        <taxon>Pseudomonadati</taxon>
        <taxon>Pseudomonadota</taxon>
        <taxon>Alphaproteobacteria</taxon>
        <taxon>Sphingomonadales</taxon>
        <taxon>Sphingomonadaceae</taxon>
        <taxon>Novosphingobium</taxon>
    </lineage>
</organism>
<dbReference type="InterPro" id="IPR008179">
    <property type="entry name" value="HisE"/>
</dbReference>
<keyword evidence="6 9" id="KW-0378">Hydrolase</keyword>
<dbReference type="PANTHER" id="PTHR42945">
    <property type="entry name" value="HISTIDINE BIOSYNTHESIS BIFUNCTIONAL PROTEIN"/>
    <property type="match status" value="1"/>
</dbReference>
<keyword evidence="9" id="KW-0963">Cytoplasm</keyword>
<dbReference type="OrthoDB" id="9814738at2"/>
<comment type="catalytic activity">
    <reaction evidence="1 9">
        <text>1-(5-phospho-beta-D-ribosyl)-ATP + H2O = 1-(5-phospho-beta-D-ribosyl)-5'-AMP + diphosphate + H(+)</text>
        <dbReference type="Rhea" id="RHEA:22828"/>
        <dbReference type="ChEBI" id="CHEBI:15377"/>
        <dbReference type="ChEBI" id="CHEBI:15378"/>
        <dbReference type="ChEBI" id="CHEBI:33019"/>
        <dbReference type="ChEBI" id="CHEBI:59457"/>
        <dbReference type="ChEBI" id="CHEBI:73183"/>
        <dbReference type="EC" id="3.6.1.31"/>
    </reaction>
</comment>
<dbReference type="NCBIfam" id="NF001611">
    <property type="entry name" value="PRK00400.1-3"/>
    <property type="match status" value="1"/>
</dbReference>
<comment type="similarity">
    <text evidence="3 9">Belongs to the PRA-PH family.</text>
</comment>
<evidence type="ECO:0000256" key="4">
    <source>
        <dbReference type="ARBA" id="ARBA00022605"/>
    </source>
</evidence>
<reference evidence="10 11" key="1">
    <citation type="submission" date="2015-10" db="EMBL/GenBank/DDBJ databases">
        <title>Draft genome sequence of Novosphingobium fuchskuhlense DSM 25065 isolated from a surface water sample of the southwest basin of Lake Grosse Fuchskuhle.</title>
        <authorList>
            <person name="Ruckert C."/>
            <person name="Winkler A."/>
            <person name="Glaeser J."/>
            <person name="Grossart H.-P."/>
            <person name="Kalinowski J."/>
            <person name="Glaeser S."/>
        </authorList>
    </citation>
    <scope>NUCLEOTIDE SEQUENCE [LARGE SCALE GENOMIC DNA]</scope>
    <source>
        <strain evidence="10 11">FNE08-7</strain>
    </source>
</reference>
<gene>
    <name evidence="9" type="primary">hisE</name>
    <name evidence="10" type="ORF">AQZ52_14620</name>
</gene>
<comment type="caution">
    <text evidence="10">The sequence shown here is derived from an EMBL/GenBank/DDBJ whole genome shotgun (WGS) entry which is preliminary data.</text>
</comment>
<evidence type="ECO:0000256" key="5">
    <source>
        <dbReference type="ARBA" id="ARBA00022741"/>
    </source>
</evidence>
<dbReference type="PANTHER" id="PTHR42945:SF1">
    <property type="entry name" value="HISTIDINE BIOSYNTHESIS BIFUNCTIONAL PROTEIN HIS7"/>
    <property type="match status" value="1"/>
</dbReference>
<comment type="subcellular location">
    <subcellularLocation>
        <location evidence="9">Cytoplasm</location>
    </subcellularLocation>
</comment>
<evidence type="ECO:0000256" key="8">
    <source>
        <dbReference type="ARBA" id="ARBA00023102"/>
    </source>
</evidence>
<dbReference type="EMBL" id="LLZS01000009">
    <property type="protein sequence ID" value="KUR70599.1"/>
    <property type="molecule type" value="Genomic_DNA"/>
</dbReference>
<sequence length="115" mass="11806">MPNPTDPTTILSRLEATIAARRAGASVSGPESSYVARLHAKGRGKIAQKVGEEATEVVIAALTGAPEALVGEAADLLFHLLVLIGDCGVSLADVTAELERREGISGIAEKASRSS</sequence>
<dbReference type="Pfam" id="PF01503">
    <property type="entry name" value="PRA-PH"/>
    <property type="match status" value="1"/>
</dbReference>
<dbReference type="SUPFAM" id="SSF101386">
    <property type="entry name" value="all-alpha NTP pyrophosphatases"/>
    <property type="match status" value="1"/>
</dbReference>
<dbReference type="NCBIfam" id="TIGR03188">
    <property type="entry name" value="histidine_hisI"/>
    <property type="match status" value="1"/>
</dbReference>
<dbReference type="GO" id="GO:0005737">
    <property type="term" value="C:cytoplasm"/>
    <property type="evidence" value="ECO:0007669"/>
    <property type="project" value="UniProtKB-SubCell"/>
</dbReference>
<dbReference type="STRING" id="1117702.AQZ52_14620"/>
<accession>A0A117UTK0</accession>
<dbReference type="CDD" id="cd11534">
    <property type="entry name" value="NTP-PPase_HisIE_like"/>
    <property type="match status" value="1"/>
</dbReference>
<evidence type="ECO:0000256" key="9">
    <source>
        <dbReference type="HAMAP-Rule" id="MF_01020"/>
    </source>
</evidence>
<name>A0A117UTK0_9SPHN</name>
<keyword evidence="8 9" id="KW-0368">Histidine biosynthesis</keyword>
<evidence type="ECO:0000256" key="7">
    <source>
        <dbReference type="ARBA" id="ARBA00022840"/>
    </source>
</evidence>
<protein>
    <recommendedName>
        <fullName evidence="9">Phosphoribosyl-ATP pyrophosphatase</fullName>
        <shortName evidence="9">PRA-PH</shortName>
        <ecNumber evidence="9">3.6.1.31</ecNumber>
    </recommendedName>
</protein>
<evidence type="ECO:0000256" key="6">
    <source>
        <dbReference type="ARBA" id="ARBA00022801"/>
    </source>
</evidence>
<keyword evidence="7 9" id="KW-0067">ATP-binding</keyword>
<keyword evidence="4 9" id="KW-0028">Amino-acid biosynthesis</keyword>
<keyword evidence="11" id="KW-1185">Reference proteome</keyword>
<evidence type="ECO:0000256" key="1">
    <source>
        <dbReference type="ARBA" id="ARBA00001460"/>
    </source>
</evidence>
<dbReference type="Gene3D" id="1.10.287.1080">
    <property type="entry name" value="MazG-like"/>
    <property type="match status" value="1"/>
</dbReference>
<dbReference type="GO" id="GO:0000105">
    <property type="term" value="P:L-histidine biosynthetic process"/>
    <property type="evidence" value="ECO:0007669"/>
    <property type="project" value="UniProtKB-UniRule"/>
</dbReference>